<reference evidence="2 3" key="1">
    <citation type="journal article" date="2016" name="Sci. Rep.">
        <title>The genome sequence of the outbreeding globe artichoke constructed de novo incorporating a phase-aware low-pass sequencing strategy of F1 progeny.</title>
        <authorList>
            <person name="Scaglione D."/>
            <person name="Reyes-Chin-Wo S."/>
            <person name="Acquadro A."/>
            <person name="Froenicke L."/>
            <person name="Portis E."/>
            <person name="Beitel C."/>
            <person name="Tirone M."/>
            <person name="Mauro R."/>
            <person name="Lo Monaco A."/>
            <person name="Mauromicale G."/>
            <person name="Faccioli P."/>
            <person name="Cattivelli L."/>
            <person name="Rieseberg L."/>
            <person name="Michelmore R."/>
            <person name="Lanteri S."/>
        </authorList>
    </citation>
    <scope>NUCLEOTIDE SEQUENCE [LARGE SCALE GENOMIC DNA]</scope>
    <source>
        <strain evidence="2">2C</strain>
    </source>
</reference>
<keyword evidence="1" id="KW-0472">Membrane</keyword>
<comment type="caution">
    <text evidence="2">The sequence shown here is derived from an EMBL/GenBank/DDBJ whole genome shotgun (WGS) entry which is preliminary data.</text>
</comment>
<proteinExistence type="predicted"/>
<evidence type="ECO:0000256" key="1">
    <source>
        <dbReference type="SAM" id="Phobius"/>
    </source>
</evidence>
<accession>A0A103TIJ7</accession>
<dbReference type="EMBL" id="LEKV01007096">
    <property type="protein sequence ID" value="KVH17779.1"/>
    <property type="molecule type" value="Genomic_DNA"/>
</dbReference>
<protein>
    <submittedName>
        <fullName evidence="2">Uncharacterized protein</fullName>
    </submittedName>
</protein>
<evidence type="ECO:0000313" key="2">
    <source>
        <dbReference type="EMBL" id="KVH17779.1"/>
    </source>
</evidence>
<gene>
    <name evidence="2" type="ORF">Ccrd_025912</name>
</gene>
<feature type="transmembrane region" description="Helical" evidence="1">
    <location>
        <begin position="40"/>
        <end position="64"/>
    </location>
</feature>
<dbReference type="AlphaFoldDB" id="A0A103TIJ7"/>
<evidence type="ECO:0000313" key="3">
    <source>
        <dbReference type="Proteomes" id="UP000243975"/>
    </source>
</evidence>
<name>A0A103TIJ7_CYNCS</name>
<organism evidence="2 3">
    <name type="scientific">Cynara cardunculus var. scolymus</name>
    <name type="common">Globe artichoke</name>
    <name type="synonym">Cynara scolymus</name>
    <dbReference type="NCBI Taxonomy" id="59895"/>
    <lineage>
        <taxon>Eukaryota</taxon>
        <taxon>Viridiplantae</taxon>
        <taxon>Streptophyta</taxon>
        <taxon>Embryophyta</taxon>
        <taxon>Tracheophyta</taxon>
        <taxon>Spermatophyta</taxon>
        <taxon>Magnoliopsida</taxon>
        <taxon>eudicotyledons</taxon>
        <taxon>Gunneridae</taxon>
        <taxon>Pentapetalae</taxon>
        <taxon>asterids</taxon>
        <taxon>campanulids</taxon>
        <taxon>Asterales</taxon>
        <taxon>Asteraceae</taxon>
        <taxon>Carduoideae</taxon>
        <taxon>Cardueae</taxon>
        <taxon>Carduinae</taxon>
        <taxon>Cynara</taxon>
    </lineage>
</organism>
<feature type="transmembrane region" description="Helical" evidence="1">
    <location>
        <begin position="70"/>
        <end position="89"/>
    </location>
</feature>
<dbReference type="Proteomes" id="UP000243975">
    <property type="component" value="Unassembled WGS sequence"/>
</dbReference>
<keyword evidence="3" id="KW-1185">Reference proteome</keyword>
<dbReference type="Gramene" id="KVH17779">
    <property type="protein sequence ID" value="KVH17779"/>
    <property type="gene ID" value="Ccrd_025912"/>
</dbReference>
<sequence>ERERDSDIYIQKIRERERFRYIHTESLRERGREGAKVQHLVSAILSKLSFIKVSPVFILSPIHLFRQLCFFFNFFSFPLVGFFLFPVCFTGNHRR</sequence>
<keyword evidence="1" id="KW-1133">Transmembrane helix</keyword>
<keyword evidence="1" id="KW-0812">Transmembrane</keyword>
<feature type="non-terminal residue" evidence="2">
    <location>
        <position position="1"/>
    </location>
</feature>